<evidence type="ECO:0000313" key="3">
    <source>
        <dbReference type="Proteomes" id="UP000031671"/>
    </source>
</evidence>
<dbReference type="Gene3D" id="3.30.870.10">
    <property type="entry name" value="Endonuclease Chain A"/>
    <property type="match status" value="1"/>
</dbReference>
<organism evidence="2 3">
    <name type="scientific">Vibrio ishigakensis</name>
    <dbReference type="NCBI Taxonomy" id="1481914"/>
    <lineage>
        <taxon>Bacteria</taxon>
        <taxon>Pseudomonadati</taxon>
        <taxon>Pseudomonadota</taxon>
        <taxon>Gammaproteobacteria</taxon>
        <taxon>Vibrionales</taxon>
        <taxon>Vibrionaceae</taxon>
        <taxon>Vibrio</taxon>
    </lineage>
</organism>
<sequence>MVPGVKGISENIKIISVVDRFLEHPRVLITENNGDPNVFISSADWMTRNIEHRIEVASPINDPRLKKRVIEIIELQFTDTVKARWIDKEMSNRYVSRGNRRKVRSQIATYDYIKQTEKKARKLSEQRTQASPKHAN</sequence>
<proteinExistence type="predicted"/>
<name>A0A0B8NPP6_9VIBR</name>
<dbReference type="InterPro" id="IPR025200">
    <property type="entry name" value="PPK_C_dom2"/>
</dbReference>
<dbReference type="GO" id="GO:0009358">
    <property type="term" value="C:polyphosphate kinase complex"/>
    <property type="evidence" value="ECO:0007669"/>
    <property type="project" value="InterPro"/>
</dbReference>
<dbReference type="GO" id="GO:0006799">
    <property type="term" value="P:polyphosphate biosynthetic process"/>
    <property type="evidence" value="ECO:0007669"/>
    <property type="project" value="InterPro"/>
</dbReference>
<dbReference type="Pfam" id="PF13090">
    <property type="entry name" value="PP_kinase_C"/>
    <property type="match status" value="1"/>
</dbReference>
<keyword evidence="2" id="KW-0418">Kinase</keyword>
<keyword evidence="2" id="KW-0808">Transferase</keyword>
<dbReference type="GO" id="GO:0008976">
    <property type="term" value="F:polyphosphate kinase activity"/>
    <property type="evidence" value="ECO:0007669"/>
    <property type="project" value="UniProtKB-EC"/>
</dbReference>
<keyword evidence="3" id="KW-1185">Reference proteome</keyword>
<dbReference type="Proteomes" id="UP000031671">
    <property type="component" value="Unassembled WGS sequence"/>
</dbReference>
<reference evidence="2 3" key="2">
    <citation type="submission" date="2015-01" db="EMBL/GenBank/DDBJ databases">
        <authorList>
            <consortium name="NBRP consortium"/>
            <person name="Sawabe T."/>
            <person name="Meirelles P."/>
            <person name="Feng G."/>
            <person name="Sayaka M."/>
            <person name="Hattori M."/>
            <person name="Ohkuma M."/>
        </authorList>
    </citation>
    <scope>NUCLEOTIDE SEQUENCE [LARGE SCALE GENOMIC DNA]</scope>
    <source>
        <strain evidence="3">JCM 19231</strain>
    </source>
</reference>
<evidence type="ECO:0000259" key="1">
    <source>
        <dbReference type="Pfam" id="PF13090"/>
    </source>
</evidence>
<dbReference type="PANTHER" id="PTHR30218:SF0">
    <property type="entry name" value="POLYPHOSPHATE KINASE"/>
    <property type="match status" value="1"/>
</dbReference>
<dbReference type="PANTHER" id="PTHR30218">
    <property type="entry name" value="POLYPHOSPHATE KINASE"/>
    <property type="match status" value="1"/>
</dbReference>
<evidence type="ECO:0000313" key="2">
    <source>
        <dbReference type="EMBL" id="GAM54302.1"/>
    </source>
</evidence>
<dbReference type="InterPro" id="IPR003414">
    <property type="entry name" value="PP_kinase"/>
</dbReference>
<accession>A0A0B8NPP6</accession>
<dbReference type="SUPFAM" id="SSF56024">
    <property type="entry name" value="Phospholipase D/nuclease"/>
    <property type="match status" value="1"/>
</dbReference>
<gene>
    <name evidence="2" type="ORF">JCM19231_2191</name>
</gene>
<dbReference type="AlphaFoldDB" id="A0A0B8NPP6"/>
<dbReference type="EC" id="2.7.4.1" evidence="2"/>
<reference evidence="2 3" key="1">
    <citation type="submission" date="2015-01" db="EMBL/GenBank/DDBJ databases">
        <title>Vibrio sp. C1 JCM 19231 whole genome shotgun sequence.</title>
        <authorList>
            <person name="Sawabe T."/>
            <person name="Meirelles P."/>
            <person name="Feng G."/>
            <person name="Sayaka M."/>
            <person name="Hattori M."/>
            <person name="Ohkuma M."/>
        </authorList>
    </citation>
    <scope>NUCLEOTIDE SEQUENCE [LARGE SCALE GENOMIC DNA]</scope>
    <source>
        <strain evidence="3">JCM 19231</strain>
    </source>
</reference>
<dbReference type="EMBL" id="BBRZ01000003">
    <property type="protein sequence ID" value="GAM54302.1"/>
    <property type="molecule type" value="Genomic_DNA"/>
</dbReference>
<feature type="domain" description="Polyphosphate kinase C-terminal" evidence="1">
    <location>
        <begin position="2"/>
        <end position="106"/>
    </location>
</feature>
<comment type="caution">
    <text evidence="2">The sequence shown here is derived from an EMBL/GenBank/DDBJ whole genome shotgun (WGS) entry which is preliminary data.</text>
</comment>
<protein>
    <submittedName>
        <fullName evidence="2">Polyphosphate kinase</fullName>
        <ecNumber evidence="2">2.7.4.1</ecNumber>
    </submittedName>
</protein>